<gene>
    <name evidence="1" type="ORF">S06H3_19830</name>
</gene>
<dbReference type="AlphaFoldDB" id="X1LTX8"/>
<comment type="caution">
    <text evidence="1">The sequence shown here is derived from an EMBL/GenBank/DDBJ whole genome shotgun (WGS) entry which is preliminary data.</text>
</comment>
<evidence type="ECO:0000313" key="1">
    <source>
        <dbReference type="EMBL" id="GAI09271.1"/>
    </source>
</evidence>
<dbReference type="EMBL" id="BARV01010201">
    <property type="protein sequence ID" value="GAI09271.1"/>
    <property type="molecule type" value="Genomic_DNA"/>
</dbReference>
<protein>
    <submittedName>
        <fullName evidence="1">Uncharacterized protein</fullName>
    </submittedName>
</protein>
<name>X1LTX8_9ZZZZ</name>
<accession>X1LTX8</accession>
<sequence length="72" mass="8526">MLFGQALIRTKTNFQFRILYSHPIEKSTGLKCDQTIVLTGIKSSKDYPDKLRRIRYFDADNDMYLTFLINNF</sequence>
<feature type="non-terminal residue" evidence="1">
    <location>
        <position position="72"/>
    </location>
</feature>
<proteinExistence type="predicted"/>
<organism evidence="1">
    <name type="scientific">marine sediment metagenome</name>
    <dbReference type="NCBI Taxonomy" id="412755"/>
    <lineage>
        <taxon>unclassified sequences</taxon>
        <taxon>metagenomes</taxon>
        <taxon>ecological metagenomes</taxon>
    </lineage>
</organism>
<reference evidence="1" key="1">
    <citation type="journal article" date="2014" name="Front. Microbiol.">
        <title>High frequency of phylogenetically diverse reductive dehalogenase-homologous genes in deep subseafloor sedimentary metagenomes.</title>
        <authorList>
            <person name="Kawai M."/>
            <person name="Futagami T."/>
            <person name="Toyoda A."/>
            <person name="Takaki Y."/>
            <person name="Nishi S."/>
            <person name="Hori S."/>
            <person name="Arai W."/>
            <person name="Tsubouchi T."/>
            <person name="Morono Y."/>
            <person name="Uchiyama I."/>
            <person name="Ito T."/>
            <person name="Fujiyama A."/>
            <person name="Inagaki F."/>
            <person name="Takami H."/>
        </authorList>
    </citation>
    <scope>NUCLEOTIDE SEQUENCE</scope>
    <source>
        <strain evidence="1">Expedition CK06-06</strain>
    </source>
</reference>